<evidence type="ECO:0000313" key="3">
    <source>
        <dbReference type="WBParaSite" id="ECPE_0001518301-mRNA-1"/>
    </source>
</evidence>
<reference evidence="3" key="1">
    <citation type="submission" date="2016-06" db="UniProtKB">
        <authorList>
            <consortium name="WormBaseParasite"/>
        </authorList>
    </citation>
    <scope>IDENTIFICATION</scope>
</reference>
<proteinExistence type="predicted"/>
<organism evidence="3">
    <name type="scientific">Echinostoma caproni</name>
    <dbReference type="NCBI Taxonomy" id="27848"/>
    <lineage>
        <taxon>Eukaryota</taxon>
        <taxon>Metazoa</taxon>
        <taxon>Spiralia</taxon>
        <taxon>Lophotrochozoa</taxon>
        <taxon>Platyhelminthes</taxon>
        <taxon>Trematoda</taxon>
        <taxon>Digenea</taxon>
        <taxon>Plagiorchiida</taxon>
        <taxon>Echinostomata</taxon>
        <taxon>Echinostomatoidea</taxon>
        <taxon>Echinostomatidae</taxon>
        <taxon>Echinostoma</taxon>
    </lineage>
</organism>
<reference evidence="1 2" key="2">
    <citation type="submission" date="2018-11" db="EMBL/GenBank/DDBJ databases">
        <authorList>
            <consortium name="Pathogen Informatics"/>
        </authorList>
    </citation>
    <scope>NUCLEOTIDE SEQUENCE [LARGE SCALE GENOMIC DNA]</scope>
    <source>
        <strain evidence="1 2">Egypt</strain>
    </source>
</reference>
<evidence type="ECO:0000313" key="1">
    <source>
        <dbReference type="EMBL" id="VDP92414.1"/>
    </source>
</evidence>
<sequence>MIAEQVVNKISSSGISGSRGGTHISGGSLLQYRTERLLRRKLEGRAIDRRSRACVVSANVRSVLNERDELEAFVAAHFPVVIALTETWLTPDVLDSEVELPGYASFHSDRAQPRMGGASCVLFTKVYSLLTSTAPRILMVREKRCGAKPNFVATVTRR</sequence>
<dbReference type="Proteomes" id="UP000272942">
    <property type="component" value="Unassembled WGS sequence"/>
</dbReference>
<dbReference type="InterPro" id="IPR036691">
    <property type="entry name" value="Endo/exonu/phosph_ase_sf"/>
</dbReference>
<gene>
    <name evidence="1" type="ORF">ECPE_LOCUS15142</name>
</gene>
<protein>
    <submittedName>
        <fullName evidence="3">Endo/exonuclease/phosphatase domain-containing protein</fullName>
    </submittedName>
</protein>
<dbReference type="AlphaFoldDB" id="A0A183B7F8"/>
<dbReference type="WBParaSite" id="ECPE_0001518301-mRNA-1">
    <property type="protein sequence ID" value="ECPE_0001518301-mRNA-1"/>
    <property type="gene ID" value="ECPE_0001518301"/>
</dbReference>
<dbReference type="Gene3D" id="3.60.10.10">
    <property type="entry name" value="Endonuclease/exonuclease/phosphatase"/>
    <property type="match status" value="1"/>
</dbReference>
<dbReference type="SUPFAM" id="SSF56219">
    <property type="entry name" value="DNase I-like"/>
    <property type="match status" value="1"/>
</dbReference>
<accession>A0A183B7F8</accession>
<evidence type="ECO:0000313" key="2">
    <source>
        <dbReference type="Proteomes" id="UP000272942"/>
    </source>
</evidence>
<dbReference type="EMBL" id="UZAN01059665">
    <property type="protein sequence ID" value="VDP92414.1"/>
    <property type="molecule type" value="Genomic_DNA"/>
</dbReference>
<keyword evidence="2" id="KW-1185">Reference proteome</keyword>
<name>A0A183B7F8_9TREM</name>
<dbReference type="OrthoDB" id="421040at2759"/>